<keyword evidence="4" id="KW-1185">Reference proteome</keyword>
<feature type="chain" id="PRO_5039581004" description="Lipoprotein" evidence="2">
    <location>
        <begin position="25"/>
        <end position="171"/>
    </location>
</feature>
<feature type="signal peptide" evidence="2">
    <location>
        <begin position="1"/>
        <end position="24"/>
    </location>
</feature>
<protein>
    <recommendedName>
        <fullName evidence="5">Lipoprotein</fullName>
    </recommendedName>
</protein>
<evidence type="ECO:0000256" key="1">
    <source>
        <dbReference type="SAM" id="Coils"/>
    </source>
</evidence>
<accession>A0A147K937</accession>
<organism evidence="3 4">
    <name type="scientific">Bacillus coahuilensis p1.1.43</name>
    <dbReference type="NCBI Taxonomy" id="1150625"/>
    <lineage>
        <taxon>Bacteria</taxon>
        <taxon>Bacillati</taxon>
        <taxon>Bacillota</taxon>
        <taxon>Bacilli</taxon>
        <taxon>Bacillales</taxon>
        <taxon>Bacillaceae</taxon>
        <taxon>Bacillus</taxon>
    </lineage>
</organism>
<dbReference type="STRING" id="1150625.Q75_07040"/>
<name>A0A147K937_9BACI</name>
<dbReference type="PATRIC" id="fig|1150625.3.peg.1476"/>
<gene>
    <name evidence="3" type="ORF">Q75_07040</name>
</gene>
<dbReference type="RefSeq" id="WP_059282707.1">
    <property type="nucleotide sequence ID" value="NZ_LDYG01000026.1"/>
</dbReference>
<dbReference type="PROSITE" id="PS51257">
    <property type="entry name" value="PROKAR_LIPOPROTEIN"/>
    <property type="match status" value="1"/>
</dbReference>
<evidence type="ECO:0000313" key="4">
    <source>
        <dbReference type="Proteomes" id="UP000074108"/>
    </source>
</evidence>
<proteinExistence type="predicted"/>
<dbReference type="Proteomes" id="UP000074108">
    <property type="component" value="Unassembled WGS sequence"/>
</dbReference>
<evidence type="ECO:0008006" key="5">
    <source>
        <dbReference type="Google" id="ProtNLM"/>
    </source>
</evidence>
<sequence length="171" mass="18813">MKKMKWLGFTFVAILMLAACGSNEEEATPAEETEEVDTAEVKSSIMREYLNMTTIVNGVDKDLTDYMVSEATLEGEELQTAKDSASVAAANAAAELEKIELSDELGSYKEQVEGAFTTLKESYEMKAEELRKDESNMDAANEKFAEAEKTLGDLLEEVGLVRTSLDKDLNS</sequence>
<evidence type="ECO:0000313" key="3">
    <source>
        <dbReference type="EMBL" id="KUP06834.1"/>
    </source>
</evidence>
<evidence type="ECO:0000256" key="2">
    <source>
        <dbReference type="SAM" id="SignalP"/>
    </source>
</evidence>
<reference evidence="3 4" key="1">
    <citation type="journal article" date="2016" name="Front. Microbiol.">
        <title>Microevolution Analysis of Bacillus coahuilensis Unveils Differences in Phosphorus Acquisition Strategies and Their Regulation.</title>
        <authorList>
            <person name="Gomez-Lunar Z."/>
            <person name="Hernandez-Gonzalez I."/>
            <person name="Rodriguez-Torres M.D."/>
            <person name="Souza V."/>
            <person name="Olmedo-Alvarez G."/>
        </authorList>
    </citation>
    <scope>NUCLEOTIDE SEQUENCE [LARGE SCALE GENOMIC DNA]</scope>
    <source>
        <strain evidence="4">p1.1.43</strain>
    </source>
</reference>
<dbReference type="OrthoDB" id="2877985at2"/>
<comment type="caution">
    <text evidence="3">The sequence shown here is derived from an EMBL/GenBank/DDBJ whole genome shotgun (WGS) entry which is preliminary data.</text>
</comment>
<keyword evidence="2" id="KW-0732">Signal</keyword>
<dbReference type="AlphaFoldDB" id="A0A147K937"/>
<dbReference type="EMBL" id="LDYG01000026">
    <property type="protein sequence ID" value="KUP06834.1"/>
    <property type="molecule type" value="Genomic_DNA"/>
</dbReference>
<feature type="coiled-coil region" evidence="1">
    <location>
        <begin position="91"/>
        <end position="157"/>
    </location>
</feature>
<keyword evidence="1" id="KW-0175">Coiled coil</keyword>